<feature type="region of interest" description="Disordered" evidence="3">
    <location>
        <begin position="116"/>
        <end position="160"/>
    </location>
</feature>
<feature type="compositionally biased region" description="Low complexity" evidence="3">
    <location>
        <begin position="29"/>
        <end position="38"/>
    </location>
</feature>
<dbReference type="InterPro" id="IPR059029">
    <property type="entry name" value="FAM13A_dom"/>
</dbReference>
<dbReference type="Proteomes" id="UP001219518">
    <property type="component" value="Unassembled WGS sequence"/>
</dbReference>
<feature type="compositionally biased region" description="Gly residues" evidence="3">
    <location>
        <begin position="151"/>
        <end position="160"/>
    </location>
</feature>
<feature type="compositionally biased region" description="Basic and acidic residues" evidence="3">
    <location>
        <begin position="455"/>
        <end position="469"/>
    </location>
</feature>
<dbReference type="Pfam" id="PF26116">
    <property type="entry name" value="FAM13A"/>
    <property type="match status" value="1"/>
</dbReference>
<proteinExistence type="inferred from homology"/>
<feature type="compositionally biased region" description="Basic and acidic residues" evidence="3">
    <location>
        <begin position="122"/>
        <end position="135"/>
    </location>
</feature>
<feature type="compositionally biased region" description="Basic residues" evidence="3">
    <location>
        <begin position="604"/>
        <end position="617"/>
    </location>
</feature>
<feature type="compositionally biased region" description="Low complexity" evidence="3">
    <location>
        <begin position="1039"/>
        <end position="1057"/>
    </location>
</feature>
<evidence type="ECO:0000256" key="3">
    <source>
        <dbReference type="SAM" id="MobiDB-lite"/>
    </source>
</evidence>
<keyword evidence="6" id="KW-1185">Reference proteome</keyword>
<dbReference type="PANTHER" id="PTHR15904:SF17">
    <property type="entry name" value="RHO-GAP DOMAIN-CONTAINING PROTEIN"/>
    <property type="match status" value="1"/>
</dbReference>
<dbReference type="PANTHER" id="PTHR15904">
    <property type="entry name" value="FAM13"/>
    <property type="match status" value="1"/>
</dbReference>
<organism evidence="5 6">
    <name type="scientific">Frankliniella fusca</name>
    <dbReference type="NCBI Taxonomy" id="407009"/>
    <lineage>
        <taxon>Eukaryota</taxon>
        <taxon>Metazoa</taxon>
        <taxon>Ecdysozoa</taxon>
        <taxon>Arthropoda</taxon>
        <taxon>Hexapoda</taxon>
        <taxon>Insecta</taxon>
        <taxon>Pterygota</taxon>
        <taxon>Neoptera</taxon>
        <taxon>Paraneoptera</taxon>
        <taxon>Thysanoptera</taxon>
        <taxon>Terebrantia</taxon>
        <taxon>Thripoidea</taxon>
        <taxon>Thripidae</taxon>
        <taxon>Frankliniella</taxon>
    </lineage>
</organism>
<feature type="region of interest" description="Disordered" evidence="3">
    <location>
        <begin position="1006"/>
        <end position="1060"/>
    </location>
</feature>
<comment type="caution">
    <text evidence="5">The sequence shown here is derived from an EMBL/GenBank/DDBJ whole genome shotgun (WGS) entry which is preliminary data.</text>
</comment>
<feature type="region of interest" description="Disordered" evidence="3">
    <location>
        <begin position="660"/>
        <end position="724"/>
    </location>
</feature>
<evidence type="ECO:0000313" key="5">
    <source>
        <dbReference type="EMBL" id="KAK3928310.1"/>
    </source>
</evidence>
<feature type="region of interest" description="Disordered" evidence="3">
    <location>
        <begin position="578"/>
        <end position="628"/>
    </location>
</feature>
<reference evidence="5" key="1">
    <citation type="submission" date="2021-07" db="EMBL/GenBank/DDBJ databases">
        <authorList>
            <person name="Catto M.A."/>
            <person name="Jacobson A."/>
            <person name="Kennedy G."/>
            <person name="Labadie P."/>
            <person name="Hunt B.G."/>
            <person name="Srinivasan R."/>
        </authorList>
    </citation>
    <scope>NUCLEOTIDE SEQUENCE</scope>
    <source>
        <strain evidence="5">PL_HMW_Pooled</strain>
        <tissue evidence="5">Head</tissue>
    </source>
</reference>
<comment type="similarity">
    <text evidence="1">Belongs to the FAM13 family.</text>
</comment>
<feature type="compositionally biased region" description="Basic and acidic residues" evidence="3">
    <location>
        <begin position="578"/>
        <end position="595"/>
    </location>
</feature>
<evidence type="ECO:0000256" key="1">
    <source>
        <dbReference type="ARBA" id="ARBA00007549"/>
    </source>
</evidence>
<dbReference type="GO" id="GO:0007165">
    <property type="term" value="P:signal transduction"/>
    <property type="evidence" value="ECO:0007669"/>
    <property type="project" value="InterPro"/>
</dbReference>
<feature type="domain" description="Rho-GAP" evidence="4">
    <location>
        <begin position="206"/>
        <end position="392"/>
    </location>
</feature>
<dbReference type="SUPFAM" id="SSF48350">
    <property type="entry name" value="GTPase activation domain, GAP"/>
    <property type="match status" value="1"/>
</dbReference>
<feature type="compositionally biased region" description="Basic and acidic residues" evidence="3">
    <location>
        <begin position="476"/>
        <end position="492"/>
    </location>
</feature>
<feature type="compositionally biased region" description="Polar residues" evidence="3">
    <location>
        <begin position="402"/>
        <end position="411"/>
    </location>
</feature>
<feature type="coiled-coil region" evidence="2">
    <location>
        <begin position="1067"/>
        <end position="1101"/>
    </location>
</feature>
<dbReference type="Gene3D" id="1.10.10.1460">
    <property type="match status" value="1"/>
</dbReference>
<dbReference type="InterPro" id="IPR008936">
    <property type="entry name" value="Rho_GTPase_activation_prot"/>
</dbReference>
<evidence type="ECO:0000259" key="4">
    <source>
        <dbReference type="PROSITE" id="PS50238"/>
    </source>
</evidence>
<evidence type="ECO:0000256" key="2">
    <source>
        <dbReference type="SAM" id="Coils"/>
    </source>
</evidence>
<feature type="compositionally biased region" description="Acidic residues" evidence="3">
    <location>
        <begin position="665"/>
        <end position="681"/>
    </location>
</feature>
<reference evidence="5" key="2">
    <citation type="journal article" date="2023" name="BMC Genomics">
        <title>Pest status, molecular evolution, and epigenetic factors derived from the genome assembly of Frankliniella fusca, a thysanopteran phytovirus vector.</title>
        <authorList>
            <person name="Catto M.A."/>
            <person name="Labadie P.E."/>
            <person name="Jacobson A.L."/>
            <person name="Kennedy G.G."/>
            <person name="Srinivasan R."/>
            <person name="Hunt B.G."/>
        </authorList>
    </citation>
    <scope>NUCLEOTIDE SEQUENCE</scope>
    <source>
        <strain evidence="5">PL_HMW_Pooled</strain>
    </source>
</reference>
<feature type="region of interest" description="Disordered" evidence="3">
    <location>
        <begin position="402"/>
        <end position="500"/>
    </location>
</feature>
<feature type="compositionally biased region" description="Polar residues" evidence="3">
    <location>
        <begin position="1011"/>
        <end position="1038"/>
    </location>
</feature>
<dbReference type="PROSITE" id="PS50238">
    <property type="entry name" value="RHOGAP"/>
    <property type="match status" value="1"/>
</dbReference>
<feature type="region of interest" description="Disordered" evidence="3">
    <location>
        <begin position="1"/>
        <end position="47"/>
    </location>
</feature>
<dbReference type="EMBL" id="JAHWGI010001326">
    <property type="protein sequence ID" value="KAK3928310.1"/>
    <property type="molecule type" value="Genomic_DNA"/>
</dbReference>
<dbReference type="Gene3D" id="1.10.555.10">
    <property type="entry name" value="Rho GTPase activation protein"/>
    <property type="match status" value="1"/>
</dbReference>
<keyword evidence="2" id="KW-0175">Coiled coil</keyword>
<sequence length="1147" mass="127151">MLGGEREGPNGLRTYTNNRGSALVPRASAPGPWAPVRRGPARPGPARPAPTATLWNIAKDCLCGCSGLGGGLGGGLGSGSGGGGRGRSLGEDCCRRVMRRPTLCGQVHTVDLEGDDAGDATYLHRDRDRDRDRAGKATGTASSSSKESQVGGAGAGAGAGQGRLSRVKRLLADSLLLGARRGSAAVSGAVAPSRTSRAGSSRQFGVPLADVALNKDGVPVVVARICGYLENHGLQCEDLFQSPAANPRLADKLRSTLDLEGASDAFTVALLLKLWLKELPEPIIWGHVASDLLSTHGKVCDELVETWRQAIRLVLCTLPETNLRLLRYILRFLHRYNHHQQQRSSTHSVLTHLGIVFAPLLVLRGLEYYGADQLSRANILTTRLIQDQASIFHQWIIDHPNEITSSPTRKSPNSRKKHYDAGTTPKNFEGAENSNCTHQRKRKERNESANSNQSLERKVIRSSSEERQVELTATEQKNENIRRVSSHEDFSHVKQQGKAQNVNRHRFSTVVEIFDQPQSVHFSGLPLHECNHIEASPQSRDNSLPAIQNSVHESCLQQKENEMQSNQQSLKVRDRFHAEPLEDEHEKRRSSERFSRSLIPPRSVARRNINRKKRVHSHAPSDNSVLSIKSNKKDQATIQASQNIAQTSVTQHVLELMNQRSLSSDECEDDCDPEVEVESLSDESRPGSSHSFLQLHPPERERSPSPSISPCTPPLDLTTLHQSVDGNEPVASRVSWDFVRQQHQGGEADRGILLSPRNSMILTRRVYMDHNVPPSPPGDHHGSCLPGPALDLENIVKKFNKQIASIKKKLKRYEEGFEKEFGYRPSQADKMANKDIKKMYSDLSRIRKELKQIKENPLSAMASQPDPNTLRLGLSSKGVNAPADQNNFSNVNIEDTVEEVEKRLMEKRKAAGRPESIEEMTPEQQAAEKLAMQKALLMLEKICGRATSKQDREIVRPLYDRYRLLKRIVARATSSKLKDSINELATIHEHEAMDFSQSTSLLAMVDGGQDGTSTPPVQGFTQNSVNANYGVSGNGNALQTQPSTEETSDSQTSSSDSLGENLHALPLSDLVLQLTQTREEKKKLRRLLREQEEQFQHQTGRKMQREDRLALAGDATAKDYSLLYTSYKQIKAKLRLLEALVAKQRQL</sequence>
<dbReference type="AlphaFoldDB" id="A0AAE1LQT3"/>
<accession>A0AAE1LQT3</accession>
<dbReference type="SMART" id="SM00324">
    <property type="entry name" value="RhoGAP"/>
    <property type="match status" value="1"/>
</dbReference>
<dbReference type="InterPro" id="IPR000198">
    <property type="entry name" value="RhoGAP_dom"/>
</dbReference>
<name>A0AAE1LQT3_9NEOP</name>
<protein>
    <submittedName>
        <fullName evidence="5">Protein FAM13A</fullName>
    </submittedName>
</protein>
<feature type="coiled-coil region" evidence="2">
    <location>
        <begin position="789"/>
        <end position="856"/>
    </location>
</feature>
<dbReference type="Pfam" id="PF00620">
    <property type="entry name" value="RhoGAP"/>
    <property type="match status" value="1"/>
</dbReference>
<feature type="compositionally biased region" description="Low complexity" evidence="3">
    <location>
        <begin position="136"/>
        <end position="146"/>
    </location>
</feature>
<dbReference type="InterPro" id="IPR039102">
    <property type="entry name" value="FAM13"/>
</dbReference>
<gene>
    <name evidence="5" type="ORF">KUF71_016557</name>
</gene>
<evidence type="ECO:0000313" key="6">
    <source>
        <dbReference type="Proteomes" id="UP001219518"/>
    </source>
</evidence>